<reference evidence="2 3" key="1">
    <citation type="journal article" date="2023" name="Mol. Biol. Evol.">
        <title>Genomics of Secondarily Temperate Adaptation in the Only Non-Antarctic Icefish.</title>
        <authorList>
            <person name="Rivera-Colon A.G."/>
            <person name="Rayamajhi N."/>
            <person name="Minhas B.F."/>
            <person name="Madrigal G."/>
            <person name="Bilyk K.T."/>
            <person name="Yoon V."/>
            <person name="Hune M."/>
            <person name="Gregory S."/>
            <person name="Cheng C.H.C."/>
            <person name="Catchen J.M."/>
        </authorList>
    </citation>
    <scope>NUCLEOTIDE SEQUENCE [LARGE SCALE GENOMIC DNA]</scope>
    <source>
        <strain evidence="2">JC2023a</strain>
    </source>
</reference>
<dbReference type="EMBL" id="JAULUE010002055">
    <property type="protein sequence ID" value="KAK5891793.1"/>
    <property type="molecule type" value="Genomic_DNA"/>
</dbReference>
<comment type="caution">
    <text evidence="2">The sequence shown here is derived from an EMBL/GenBank/DDBJ whole genome shotgun (WGS) entry which is preliminary data.</text>
</comment>
<sequence>MVHSCSACRVSLEPEDGHDRCPSCLGRFWRSVGTKFEHLREVLTVNARMSCSCMPRVLRVARITEVERLAAANRHLSLSRTPPDQFGRSRRLEGAMAMCAPPNRRTRNRLSSKVDRLAADRGQPLHSFG</sequence>
<dbReference type="AlphaFoldDB" id="A0AAN8BYF0"/>
<dbReference type="Proteomes" id="UP001335648">
    <property type="component" value="Unassembled WGS sequence"/>
</dbReference>
<protein>
    <submittedName>
        <fullName evidence="2">Uncharacterized protein</fullName>
    </submittedName>
</protein>
<accession>A0AAN8BYF0</accession>
<keyword evidence="3" id="KW-1185">Reference proteome</keyword>
<proteinExistence type="predicted"/>
<organism evidence="2 3">
    <name type="scientific">Champsocephalus esox</name>
    <name type="common">pike icefish</name>
    <dbReference type="NCBI Taxonomy" id="159716"/>
    <lineage>
        <taxon>Eukaryota</taxon>
        <taxon>Metazoa</taxon>
        <taxon>Chordata</taxon>
        <taxon>Craniata</taxon>
        <taxon>Vertebrata</taxon>
        <taxon>Euteleostomi</taxon>
        <taxon>Actinopterygii</taxon>
        <taxon>Neopterygii</taxon>
        <taxon>Teleostei</taxon>
        <taxon>Neoteleostei</taxon>
        <taxon>Acanthomorphata</taxon>
        <taxon>Eupercaria</taxon>
        <taxon>Perciformes</taxon>
        <taxon>Notothenioidei</taxon>
        <taxon>Channichthyidae</taxon>
        <taxon>Champsocephalus</taxon>
    </lineage>
</organism>
<evidence type="ECO:0000256" key="1">
    <source>
        <dbReference type="SAM" id="MobiDB-lite"/>
    </source>
</evidence>
<gene>
    <name evidence="2" type="ORF">CesoFtcFv8_012233</name>
</gene>
<name>A0AAN8BYF0_9TELE</name>
<evidence type="ECO:0000313" key="2">
    <source>
        <dbReference type="EMBL" id="KAK5891793.1"/>
    </source>
</evidence>
<feature type="region of interest" description="Disordered" evidence="1">
    <location>
        <begin position="97"/>
        <end position="116"/>
    </location>
</feature>
<evidence type="ECO:0000313" key="3">
    <source>
        <dbReference type="Proteomes" id="UP001335648"/>
    </source>
</evidence>